<proteinExistence type="predicted"/>
<reference evidence="1 2" key="1">
    <citation type="submission" date="2019-04" db="EMBL/GenBank/DDBJ databases">
        <title>Draft genome of the big-headed turtle Platysternon megacephalum.</title>
        <authorList>
            <person name="Gong S."/>
        </authorList>
    </citation>
    <scope>NUCLEOTIDE SEQUENCE [LARGE SCALE GENOMIC DNA]</scope>
    <source>
        <strain evidence="1">DO16091913</strain>
        <tissue evidence="1">Muscle</tissue>
    </source>
</reference>
<gene>
    <name evidence="1" type="ORF">DR999_PMT22168</name>
</gene>
<name>A0A4D9DM67_9SAUR</name>
<dbReference type="EMBL" id="QXTE01000816">
    <property type="protein sequence ID" value="TFJ96073.1"/>
    <property type="molecule type" value="Genomic_DNA"/>
</dbReference>
<comment type="caution">
    <text evidence="1">The sequence shown here is derived from an EMBL/GenBank/DDBJ whole genome shotgun (WGS) entry which is preliminary data.</text>
</comment>
<dbReference type="AlphaFoldDB" id="A0A4D9DM67"/>
<evidence type="ECO:0000313" key="1">
    <source>
        <dbReference type="EMBL" id="TFJ96073.1"/>
    </source>
</evidence>
<protein>
    <submittedName>
        <fullName evidence="1">Enoyl-CoA hydratase</fullName>
    </submittedName>
</protein>
<dbReference type="Proteomes" id="UP000297703">
    <property type="component" value="Unassembled WGS sequence"/>
</dbReference>
<reference evidence="1 2" key="2">
    <citation type="submission" date="2019-04" db="EMBL/GenBank/DDBJ databases">
        <title>The genome sequence of big-headed turtle.</title>
        <authorList>
            <person name="Gong S."/>
        </authorList>
    </citation>
    <scope>NUCLEOTIDE SEQUENCE [LARGE SCALE GENOMIC DNA]</scope>
    <source>
        <strain evidence="1">DO16091913</strain>
        <tissue evidence="1">Muscle</tissue>
    </source>
</reference>
<evidence type="ECO:0000313" key="2">
    <source>
        <dbReference type="Proteomes" id="UP000297703"/>
    </source>
</evidence>
<dbReference type="OrthoDB" id="9432279at2759"/>
<sequence>MPLQVKLQGALGPLRKELEEALALMSEEEEKTTECQDVKSTLTRSENVKLQEPEAVSTALKNVYKISLDMREALQRFGVKELCEPEGEFFYQGQI</sequence>
<organism evidence="1 2">
    <name type="scientific">Platysternon megacephalum</name>
    <name type="common">big-headed turtle</name>
    <dbReference type="NCBI Taxonomy" id="55544"/>
    <lineage>
        <taxon>Eukaryota</taxon>
        <taxon>Metazoa</taxon>
        <taxon>Chordata</taxon>
        <taxon>Craniata</taxon>
        <taxon>Vertebrata</taxon>
        <taxon>Euteleostomi</taxon>
        <taxon>Archelosauria</taxon>
        <taxon>Testudinata</taxon>
        <taxon>Testudines</taxon>
        <taxon>Cryptodira</taxon>
        <taxon>Durocryptodira</taxon>
        <taxon>Testudinoidea</taxon>
        <taxon>Platysternidae</taxon>
        <taxon>Platysternon</taxon>
    </lineage>
</organism>
<accession>A0A4D9DM67</accession>
<keyword evidence="2" id="KW-1185">Reference proteome</keyword>